<proteinExistence type="predicted"/>
<evidence type="ECO:0000313" key="2">
    <source>
        <dbReference type="Proteomes" id="UP000027730"/>
    </source>
</evidence>
<evidence type="ECO:0000313" key="1">
    <source>
        <dbReference type="EMBL" id="KEQ69098.1"/>
    </source>
</evidence>
<sequence>MCWGVREYCEICREETQVNWQGCENETEADDGGYADDVHPEPYTHPGFSDIKPVVDVQRVQYPEPVAYESYSNIENLPGAADELPSYEDAMNELALHLHYDGTSIPAIAFYRATRRHQQLMSTAVTYRCHINLHLSQNPPLTAIRILDLATETIETFLFEQEQLLSRINLLQRHLDILNAEIAALPDPHPGLTLFEQQRGSVIRELEGYVEQMSTMETAADWGARLEDLLCHVRRENQAARMEDLRDAFNGCR</sequence>
<dbReference type="RefSeq" id="XP_013423311.1">
    <property type="nucleotide sequence ID" value="XM_013567857.1"/>
</dbReference>
<name>A0A074W885_9PEZI</name>
<protein>
    <submittedName>
        <fullName evidence="1">Uncharacterized protein</fullName>
    </submittedName>
</protein>
<gene>
    <name evidence="1" type="ORF">M436DRAFT_67514</name>
</gene>
<dbReference type="EMBL" id="KL584723">
    <property type="protein sequence ID" value="KEQ69098.1"/>
    <property type="molecule type" value="Genomic_DNA"/>
</dbReference>
<keyword evidence="2" id="KW-1185">Reference proteome</keyword>
<reference evidence="1 2" key="1">
    <citation type="journal article" date="2014" name="BMC Genomics">
        <title>Genome sequencing of four Aureobasidium pullulans varieties: biotechnological potential, stress tolerance, and description of new species.</title>
        <authorList>
            <person name="Gostin Ar C."/>
            <person name="Ohm R.A."/>
            <person name="Kogej T."/>
            <person name="Sonjak S."/>
            <person name="Turk M."/>
            <person name="Zajc J."/>
            <person name="Zalar P."/>
            <person name="Grube M."/>
            <person name="Sun H."/>
            <person name="Han J."/>
            <person name="Sharma A."/>
            <person name="Chiniquy J."/>
            <person name="Ngan C.Y."/>
            <person name="Lipzen A."/>
            <person name="Barry K."/>
            <person name="Grigoriev I.V."/>
            <person name="Gunde-Cimerman N."/>
        </authorList>
    </citation>
    <scope>NUCLEOTIDE SEQUENCE [LARGE SCALE GENOMIC DNA]</scope>
    <source>
        <strain evidence="1 2">CBS 147.97</strain>
    </source>
</reference>
<accession>A0A074W885</accession>
<organism evidence="1 2">
    <name type="scientific">Aureobasidium namibiae CBS 147.97</name>
    <dbReference type="NCBI Taxonomy" id="1043004"/>
    <lineage>
        <taxon>Eukaryota</taxon>
        <taxon>Fungi</taxon>
        <taxon>Dikarya</taxon>
        <taxon>Ascomycota</taxon>
        <taxon>Pezizomycotina</taxon>
        <taxon>Dothideomycetes</taxon>
        <taxon>Dothideomycetidae</taxon>
        <taxon>Dothideales</taxon>
        <taxon>Saccotheciaceae</taxon>
        <taxon>Aureobasidium</taxon>
    </lineage>
</organism>
<dbReference type="HOGENOM" id="CLU_949895_0_0_1"/>
<dbReference type="Proteomes" id="UP000027730">
    <property type="component" value="Unassembled WGS sequence"/>
</dbReference>
<dbReference type="GeneID" id="25414230"/>
<dbReference type="OrthoDB" id="3929920at2759"/>
<dbReference type="AlphaFoldDB" id="A0A074W885"/>